<reference evidence="1" key="2">
    <citation type="journal article" date="2015" name="Fish Shellfish Immunol.">
        <title>Early steps in the European eel (Anguilla anguilla)-Vibrio vulnificus interaction in the gills: Role of the RtxA13 toxin.</title>
        <authorList>
            <person name="Callol A."/>
            <person name="Pajuelo D."/>
            <person name="Ebbesson L."/>
            <person name="Teles M."/>
            <person name="MacKenzie S."/>
            <person name="Amaro C."/>
        </authorList>
    </citation>
    <scope>NUCLEOTIDE SEQUENCE</scope>
</reference>
<accession>A0A0E9SE72</accession>
<dbReference type="AlphaFoldDB" id="A0A0E9SE72"/>
<protein>
    <submittedName>
        <fullName evidence="1">Uncharacterized protein</fullName>
    </submittedName>
</protein>
<evidence type="ECO:0000313" key="1">
    <source>
        <dbReference type="EMBL" id="JAH39591.1"/>
    </source>
</evidence>
<sequence length="43" mass="4783">MLVGKSDGLFPGQIKHTNEDTMLLNSRCHLSGEAFIHQCQGLR</sequence>
<name>A0A0E9SE72_ANGAN</name>
<proteinExistence type="predicted"/>
<organism evidence="1">
    <name type="scientific">Anguilla anguilla</name>
    <name type="common">European freshwater eel</name>
    <name type="synonym">Muraena anguilla</name>
    <dbReference type="NCBI Taxonomy" id="7936"/>
    <lineage>
        <taxon>Eukaryota</taxon>
        <taxon>Metazoa</taxon>
        <taxon>Chordata</taxon>
        <taxon>Craniata</taxon>
        <taxon>Vertebrata</taxon>
        <taxon>Euteleostomi</taxon>
        <taxon>Actinopterygii</taxon>
        <taxon>Neopterygii</taxon>
        <taxon>Teleostei</taxon>
        <taxon>Anguilliformes</taxon>
        <taxon>Anguillidae</taxon>
        <taxon>Anguilla</taxon>
    </lineage>
</organism>
<dbReference type="EMBL" id="GBXM01068986">
    <property type="protein sequence ID" value="JAH39591.1"/>
    <property type="molecule type" value="Transcribed_RNA"/>
</dbReference>
<reference evidence="1" key="1">
    <citation type="submission" date="2014-11" db="EMBL/GenBank/DDBJ databases">
        <authorList>
            <person name="Amaro Gonzalez C."/>
        </authorList>
    </citation>
    <scope>NUCLEOTIDE SEQUENCE</scope>
</reference>